<protein>
    <submittedName>
        <fullName evidence="4">HIT domain-containing protein</fullName>
    </submittedName>
</protein>
<evidence type="ECO:0000313" key="4">
    <source>
        <dbReference type="EMBL" id="MBF4553513.1"/>
    </source>
</evidence>
<dbReference type="InterPro" id="IPR052908">
    <property type="entry name" value="AP-4-A_phosphorylase"/>
</dbReference>
<dbReference type="PANTHER" id="PTHR42997:SF1">
    <property type="entry name" value="AP-4-A PHOSPHORYLASE"/>
    <property type="match status" value="1"/>
</dbReference>
<dbReference type="Gene3D" id="3.30.428.10">
    <property type="entry name" value="HIT-like"/>
    <property type="match status" value="1"/>
</dbReference>
<evidence type="ECO:0000259" key="3">
    <source>
        <dbReference type="PROSITE" id="PS51084"/>
    </source>
</evidence>
<dbReference type="InterPro" id="IPR036265">
    <property type="entry name" value="HIT-like_sf"/>
</dbReference>
<proteinExistence type="predicted"/>
<sequence>MVVDSYEDHGVSGNTSSEQALERLWAPYRSAYLTTTEKSADPFLTLPEKSDEDALIVARGTTMYCVLNLFPYNPGHMMVVPFRQVADYTELTDEETAELAAMTKQAIRVLRSVSSPDAINIGLNLGKASGGSVSDHLHQHIVPRWTGDANFMTVIAGTKVLPQTLRETRQLLADAWREE</sequence>
<dbReference type="EMBL" id="JADKMY010000001">
    <property type="protein sequence ID" value="MBF4553513.1"/>
    <property type="molecule type" value="Genomic_DNA"/>
</dbReference>
<comment type="caution">
    <text evidence="4">The sequence shown here is derived from an EMBL/GenBank/DDBJ whole genome shotgun (WGS) entry which is preliminary data.</text>
</comment>
<feature type="domain" description="HIT" evidence="3">
    <location>
        <begin position="43"/>
        <end position="151"/>
    </location>
</feature>
<dbReference type="Pfam" id="PF01230">
    <property type="entry name" value="HIT"/>
    <property type="match status" value="1"/>
</dbReference>
<organism evidence="4 5">
    <name type="scientific">Corynebacterium suicordis DSM 45110</name>
    <dbReference type="NCBI Taxonomy" id="1121369"/>
    <lineage>
        <taxon>Bacteria</taxon>
        <taxon>Bacillati</taxon>
        <taxon>Actinomycetota</taxon>
        <taxon>Actinomycetes</taxon>
        <taxon>Mycobacteriales</taxon>
        <taxon>Corynebacteriaceae</taxon>
        <taxon>Corynebacterium</taxon>
    </lineage>
</organism>
<name>A0ABR9ZJA8_9CORY</name>
<accession>A0ABR9ZJA8</accession>
<keyword evidence="5" id="KW-1185">Reference proteome</keyword>
<dbReference type="SUPFAM" id="SSF54197">
    <property type="entry name" value="HIT-like"/>
    <property type="match status" value="1"/>
</dbReference>
<dbReference type="PANTHER" id="PTHR42997">
    <property type="entry name" value="HIT FAMILY HYDROLASE"/>
    <property type="match status" value="1"/>
</dbReference>
<feature type="short sequence motif" description="Histidine triad motif" evidence="2">
    <location>
        <begin position="136"/>
        <end position="140"/>
    </location>
</feature>
<dbReference type="InterPro" id="IPR011146">
    <property type="entry name" value="HIT-like"/>
</dbReference>
<evidence type="ECO:0000256" key="1">
    <source>
        <dbReference type="ARBA" id="ARBA00022741"/>
    </source>
</evidence>
<evidence type="ECO:0000313" key="5">
    <source>
        <dbReference type="Proteomes" id="UP000635902"/>
    </source>
</evidence>
<evidence type="ECO:0000256" key="2">
    <source>
        <dbReference type="PROSITE-ProRule" id="PRU00464"/>
    </source>
</evidence>
<gene>
    <name evidence="4" type="ORF">IRY30_05395</name>
</gene>
<reference evidence="4 5" key="1">
    <citation type="submission" date="2020-10" db="EMBL/GenBank/DDBJ databases">
        <title>Novel species in genus Corynebacterium.</title>
        <authorList>
            <person name="Zhang G."/>
        </authorList>
    </citation>
    <scope>NUCLEOTIDE SEQUENCE [LARGE SCALE GENOMIC DNA]</scope>
    <source>
        <strain evidence="4 5">DSM 45110</strain>
    </source>
</reference>
<dbReference type="Proteomes" id="UP000635902">
    <property type="component" value="Unassembled WGS sequence"/>
</dbReference>
<dbReference type="PROSITE" id="PS51084">
    <property type="entry name" value="HIT_2"/>
    <property type="match status" value="1"/>
</dbReference>
<dbReference type="CDD" id="cd01275">
    <property type="entry name" value="FHIT"/>
    <property type="match status" value="1"/>
</dbReference>
<dbReference type="InterPro" id="IPR039383">
    <property type="entry name" value="FHIT"/>
</dbReference>
<keyword evidence="1" id="KW-0547">Nucleotide-binding</keyword>